<evidence type="ECO:0008006" key="5">
    <source>
        <dbReference type="Google" id="ProtNLM"/>
    </source>
</evidence>
<sequence length="163" mass="16743">MGSKRVLGVLFVILMGFLSTSQAYKFFVGGKDGWVLDPSENYSHWAERNSKNCQKGQKLIVVVLAVRNKTHHSPPPSPSPVPESPASPSPSPSPTLAESPKGVSLGSPSPEPDESRSDFDSPAPAPAPVGKTGAAGRTAGSIGLALGVSIGVSVLLSSIVGMV</sequence>
<feature type="signal peptide" evidence="2">
    <location>
        <begin position="1"/>
        <end position="23"/>
    </location>
</feature>
<evidence type="ECO:0000256" key="1">
    <source>
        <dbReference type="SAM" id="MobiDB-lite"/>
    </source>
</evidence>
<accession>A0A5N6RC69</accession>
<keyword evidence="2" id="KW-0732">Signal</keyword>
<dbReference type="AlphaFoldDB" id="A0A5N6RC69"/>
<evidence type="ECO:0000313" key="4">
    <source>
        <dbReference type="Proteomes" id="UP000327013"/>
    </source>
</evidence>
<evidence type="ECO:0000313" key="3">
    <source>
        <dbReference type="EMBL" id="KAE8075956.1"/>
    </source>
</evidence>
<reference evidence="3 4" key="1">
    <citation type="submission" date="2019-06" db="EMBL/GenBank/DDBJ databases">
        <title>A chromosomal-level reference genome of Carpinus fangiana (Coryloideae, Betulaceae).</title>
        <authorList>
            <person name="Yang X."/>
            <person name="Wang Z."/>
            <person name="Zhang L."/>
            <person name="Hao G."/>
            <person name="Liu J."/>
            <person name="Yang Y."/>
        </authorList>
    </citation>
    <scope>NUCLEOTIDE SEQUENCE [LARGE SCALE GENOMIC DNA]</scope>
    <source>
        <strain evidence="3">Cfa_2016G</strain>
        <tissue evidence="3">Leaf</tissue>
    </source>
</reference>
<dbReference type="Proteomes" id="UP000327013">
    <property type="component" value="Chromosome 6"/>
</dbReference>
<feature type="compositionally biased region" description="Pro residues" evidence="1">
    <location>
        <begin position="73"/>
        <end position="93"/>
    </location>
</feature>
<feature type="chain" id="PRO_5024434703" description="Phytocyanin domain-containing protein" evidence="2">
    <location>
        <begin position="24"/>
        <end position="163"/>
    </location>
</feature>
<dbReference type="EMBL" id="CM017326">
    <property type="protein sequence ID" value="KAE8075956.1"/>
    <property type="molecule type" value="Genomic_DNA"/>
</dbReference>
<name>A0A5N6RC69_9ROSI</name>
<keyword evidence="4" id="KW-1185">Reference proteome</keyword>
<protein>
    <recommendedName>
        <fullName evidence="5">Phytocyanin domain-containing protein</fullName>
    </recommendedName>
</protein>
<organism evidence="3 4">
    <name type="scientific">Carpinus fangiana</name>
    <dbReference type="NCBI Taxonomy" id="176857"/>
    <lineage>
        <taxon>Eukaryota</taxon>
        <taxon>Viridiplantae</taxon>
        <taxon>Streptophyta</taxon>
        <taxon>Embryophyta</taxon>
        <taxon>Tracheophyta</taxon>
        <taxon>Spermatophyta</taxon>
        <taxon>Magnoliopsida</taxon>
        <taxon>eudicotyledons</taxon>
        <taxon>Gunneridae</taxon>
        <taxon>Pentapetalae</taxon>
        <taxon>rosids</taxon>
        <taxon>fabids</taxon>
        <taxon>Fagales</taxon>
        <taxon>Betulaceae</taxon>
        <taxon>Carpinus</taxon>
    </lineage>
</organism>
<proteinExistence type="predicted"/>
<dbReference type="OrthoDB" id="2015640at2759"/>
<feature type="region of interest" description="Disordered" evidence="1">
    <location>
        <begin position="67"/>
        <end position="137"/>
    </location>
</feature>
<gene>
    <name evidence="3" type="ORF">FH972_014635</name>
</gene>
<evidence type="ECO:0000256" key="2">
    <source>
        <dbReference type="SAM" id="SignalP"/>
    </source>
</evidence>